<dbReference type="OrthoDB" id="539213at2759"/>
<evidence type="ECO:0000313" key="1">
    <source>
        <dbReference type="EMBL" id="KIO24985.1"/>
    </source>
</evidence>
<dbReference type="Proteomes" id="UP000054248">
    <property type="component" value="Unassembled WGS sequence"/>
</dbReference>
<reference evidence="2" key="2">
    <citation type="submission" date="2015-01" db="EMBL/GenBank/DDBJ databases">
        <title>Evolutionary Origins and Diversification of the Mycorrhizal Mutualists.</title>
        <authorList>
            <consortium name="DOE Joint Genome Institute"/>
            <consortium name="Mycorrhizal Genomics Consortium"/>
            <person name="Kohler A."/>
            <person name="Kuo A."/>
            <person name="Nagy L.G."/>
            <person name="Floudas D."/>
            <person name="Copeland A."/>
            <person name="Barry K.W."/>
            <person name="Cichocki N."/>
            <person name="Veneault-Fourrey C."/>
            <person name="LaButti K."/>
            <person name="Lindquist E.A."/>
            <person name="Lipzen A."/>
            <person name="Lundell T."/>
            <person name="Morin E."/>
            <person name="Murat C."/>
            <person name="Riley R."/>
            <person name="Ohm R."/>
            <person name="Sun H."/>
            <person name="Tunlid A."/>
            <person name="Henrissat B."/>
            <person name="Grigoriev I.V."/>
            <person name="Hibbett D.S."/>
            <person name="Martin F."/>
        </authorList>
    </citation>
    <scope>NUCLEOTIDE SEQUENCE [LARGE SCALE GENOMIC DNA]</scope>
    <source>
        <strain evidence="2">MUT 4182</strain>
    </source>
</reference>
<gene>
    <name evidence="1" type="ORF">M407DRAFT_76286</name>
</gene>
<reference evidence="1 2" key="1">
    <citation type="submission" date="2014-04" db="EMBL/GenBank/DDBJ databases">
        <authorList>
            <consortium name="DOE Joint Genome Institute"/>
            <person name="Kuo A."/>
            <person name="Girlanda M."/>
            <person name="Perotto S."/>
            <person name="Kohler A."/>
            <person name="Nagy L.G."/>
            <person name="Floudas D."/>
            <person name="Copeland A."/>
            <person name="Barry K.W."/>
            <person name="Cichocki N."/>
            <person name="Veneault-Fourrey C."/>
            <person name="LaButti K."/>
            <person name="Lindquist E.A."/>
            <person name="Lipzen A."/>
            <person name="Lundell T."/>
            <person name="Morin E."/>
            <person name="Murat C."/>
            <person name="Sun H."/>
            <person name="Tunlid A."/>
            <person name="Henrissat B."/>
            <person name="Grigoriev I.V."/>
            <person name="Hibbett D.S."/>
            <person name="Martin F."/>
            <person name="Nordberg H.P."/>
            <person name="Cantor M.N."/>
            <person name="Hua S.X."/>
        </authorList>
    </citation>
    <scope>NUCLEOTIDE SEQUENCE [LARGE SCALE GENOMIC DNA]</scope>
    <source>
        <strain evidence="1 2">MUT 4182</strain>
    </source>
</reference>
<name>A0A0C3Q6I3_9AGAM</name>
<dbReference type="HOGENOM" id="CLU_087496_0_0_1"/>
<organism evidence="1 2">
    <name type="scientific">Tulasnella calospora MUT 4182</name>
    <dbReference type="NCBI Taxonomy" id="1051891"/>
    <lineage>
        <taxon>Eukaryota</taxon>
        <taxon>Fungi</taxon>
        <taxon>Dikarya</taxon>
        <taxon>Basidiomycota</taxon>
        <taxon>Agaricomycotina</taxon>
        <taxon>Agaricomycetes</taxon>
        <taxon>Cantharellales</taxon>
        <taxon>Tulasnellaceae</taxon>
        <taxon>Tulasnella</taxon>
    </lineage>
</organism>
<dbReference type="PANTHER" id="PTHR43558:SF6">
    <property type="entry name" value="REDUCTASE, PUTATIVE (AFU_ORTHOLOGUE AFUA_3G10540)-RELATED"/>
    <property type="match status" value="1"/>
</dbReference>
<evidence type="ECO:0000313" key="2">
    <source>
        <dbReference type="Proteomes" id="UP000054248"/>
    </source>
</evidence>
<sequence>MPLDSHKRRKDGELSMASSMEDFKLRWAIFSEGVLSQLTNWNNVVIYNAVRDSVPWEVCAVRTKNAVSIHCQYPYRPVQIVLRIYQSPAEILAGFDVDSACVAFDGTRVLAAPRAIVALMAQCNRVAMDRRSPSYEVRLAKYAARGFEIHVPDLRREDFDPTIFERALTRVAGLARLLVLEKFSTQEARDQYLHQRRRIRGRPDASFRQIRRRDRRRRGDLKSAAEFPGLQMSEYDVMFHIPYGPGIDAHQIRNIVYQTDLGMNRCGAGSACGSSFGLC</sequence>
<keyword evidence="2" id="KW-1185">Reference proteome</keyword>
<proteinExistence type="predicted"/>
<dbReference type="InterPro" id="IPR053354">
    <property type="entry name" value="MGDG_epimerase"/>
</dbReference>
<dbReference type="EMBL" id="KN823050">
    <property type="protein sequence ID" value="KIO24985.1"/>
    <property type="molecule type" value="Genomic_DNA"/>
</dbReference>
<dbReference type="AlphaFoldDB" id="A0A0C3Q6I3"/>
<protein>
    <submittedName>
        <fullName evidence="1">Uncharacterized protein</fullName>
    </submittedName>
</protein>
<dbReference type="PANTHER" id="PTHR43558">
    <property type="entry name" value="REDUCTASE, PUTATIVE (AFU_ORTHOLOGUE AFUA_3G10540)-RELATED"/>
    <property type="match status" value="1"/>
</dbReference>
<dbReference type="STRING" id="1051891.A0A0C3Q6I3"/>
<accession>A0A0C3Q6I3</accession>